<dbReference type="PROSITE" id="PS00028">
    <property type="entry name" value="ZINC_FINGER_C2H2_1"/>
    <property type="match status" value="2"/>
</dbReference>
<evidence type="ECO:0000313" key="8">
    <source>
        <dbReference type="EMBL" id="CAI6233011.1"/>
    </source>
</evidence>
<dbReference type="GO" id="GO:0008270">
    <property type="term" value="F:zinc ion binding"/>
    <property type="evidence" value="ECO:0007669"/>
    <property type="project" value="UniProtKB-KW"/>
</dbReference>
<dbReference type="PANTHER" id="PTHR24409">
    <property type="entry name" value="ZINC FINGER PROTEIN 142"/>
    <property type="match status" value="1"/>
</dbReference>
<evidence type="ECO:0000313" key="9">
    <source>
        <dbReference type="Proteomes" id="UP001152607"/>
    </source>
</evidence>
<dbReference type="EMBL" id="CAOQHR010000001">
    <property type="protein sequence ID" value="CAI6233011.1"/>
    <property type="molecule type" value="Genomic_DNA"/>
</dbReference>
<dbReference type="PROSITE" id="PS50157">
    <property type="entry name" value="ZINC_FINGER_C2H2_2"/>
    <property type="match status" value="3"/>
</dbReference>
<evidence type="ECO:0000256" key="4">
    <source>
        <dbReference type="ARBA" id="ARBA00022833"/>
    </source>
</evidence>
<dbReference type="Gene3D" id="3.30.160.60">
    <property type="entry name" value="Classic Zinc Finger"/>
    <property type="match status" value="1"/>
</dbReference>
<keyword evidence="3 5" id="KW-0863">Zinc-finger</keyword>
<dbReference type="Pfam" id="PF12874">
    <property type="entry name" value="zf-met"/>
    <property type="match status" value="1"/>
</dbReference>
<comment type="caution">
    <text evidence="8">The sequence shown here is derived from an EMBL/GenBank/DDBJ whole genome shotgun (WGS) entry which is preliminary data.</text>
</comment>
<feature type="compositionally biased region" description="Polar residues" evidence="6">
    <location>
        <begin position="91"/>
        <end position="105"/>
    </location>
</feature>
<dbReference type="Pfam" id="PF00096">
    <property type="entry name" value="zf-C2H2"/>
    <property type="match status" value="2"/>
</dbReference>
<feature type="domain" description="C2H2-type" evidence="7">
    <location>
        <begin position="3"/>
        <end position="32"/>
    </location>
</feature>
<evidence type="ECO:0000256" key="5">
    <source>
        <dbReference type="PROSITE-ProRule" id="PRU00042"/>
    </source>
</evidence>
<dbReference type="SUPFAM" id="SSF57667">
    <property type="entry name" value="beta-beta-alpha zinc fingers"/>
    <property type="match status" value="1"/>
</dbReference>
<evidence type="ECO:0000256" key="2">
    <source>
        <dbReference type="ARBA" id="ARBA00022737"/>
    </source>
</evidence>
<keyword evidence="1" id="KW-0479">Metal-binding</keyword>
<organism evidence="8 9">
    <name type="scientific">Periconia digitata</name>
    <dbReference type="NCBI Taxonomy" id="1303443"/>
    <lineage>
        <taxon>Eukaryota</taxon>
        <taxon>Fungi</taxon>
        <taxon>Dikarya</taxon>
        <taxon>Ascomycota</taxon>
        <taxon>Pezizomycotina</taxon>
        <taxon>Dothideomycetes</taxon>
        <taxon>Pleosporomycetidae</taxon>
        <taxon>Pleosporales</taxon>
        <taxon>Massarineae</taxon>
        <taxon>Periconiaceae</taxon>
        <taxon>Periconia</taxon>
    </lineage>
</organism>
<proteinExistence type="predicted"/>
<reference evidence="8" key="1">
    <citation type="submission" date="2023-01" db="EMBL/GenBank/DDBJ databases">
        <authorList>
            <person name="Van Ghelder C."/>
            <person name="Rancurel C."/>
        </authorList>
    </citation>
    <scope>NUCLEOTIDE SEQUENCE</scope>
    <source>
        <strain evidence="8">CNCM I-4278</strain>
    </source>
</reference>
<dbReference type="PANTHER" id="PTHR24409:SF295">
    <property type="entry name" value="AZ2-RELATED"/>
    <property type="match status" value="1"/>
</dbReference>
<evidence type="ECO:0000256" key="1">
    <source>
        <dbReference type="ARBA" id="ARBA00022723"/>
    </source>
</evidence>
<dbReference type="GO" id="GO:0000981">
    <property type="term" value="F:DNA-binding transcription factor activity, RNA polymerase II-specific"/>
    <property type="evidence" value="ECO:0007669"/>
    <property type="project" value="TreeGrafter"/>
</dbReference>
<feature type="compositionally biased region" description="Low complexity" evidence="6">
    <location>
        <begin position="133"/>
        <end position="148"/>
    </location>
</feature>
<accession>A0A9W4XCZ1</accession>
<dbReference type="InterPro" id="IPR013087">
    <property type="entry name" value="Znf_C2H2_type"/>
</dbReference>
<dbReference type="SMART" id="SM00355">
    <property type="entry name" value="ZnF_C2H2"/>
    <property type="match status" value="3"/>
</dbReference>
<keyword evidence="9" id="KW-1185">Reference proteome</keyword>
<feature type="region of interest" description="Disordered" evidence="6">
    <location>
        <begin position="80"/>
        <end position="148"/>
    </location>
</feature>
<evidence type="ECO:0000259" key="7">
    <source>
        <dbReference type="PROSITE" id="PS50157"/>
    </source>
</evidence>
<sequence length="184" mass="20137">MDFVCTICKKRFDTSKGLKNHTGTSNVSAQRPHPCSRCPRTFCSKQSLRLHQKALSHTKTLSCGICNKWFGSKQALKMHTGSDSHAKKQSRSVPSATSVANSNMPANRRRTQPTPLAAGGNRQISTRNDTDVEQASSESDDASSGSYDGVWMVPGQTILDDDQDWALCDTDCGWCGHCADGMYF</sequence>
<keyword evidence="2" id="KW-0677">Repeat</keyword>
<evidence type="ECO:0000256" key="6">
    <source>
        <dbReference type="SAM" id="MobiDB-lite"/>
    </source>
</evidence>
<protein>
    <recommendedName>
        <fullName evidence="7">C2H2-type domain-containing protein</fullName>
    </recommendedName>
</protein>
<dbReference type="OrthoDB" id="6105938at2759"/>
<name>A0A9W4XCZ1_9PLEO</name>
<dbReference type="GO" id="GO:0000977">
    <property type="term" value="F:RNA polymerase II transcription regulatory region sequence-specific DNA binding"/>
    <property type="evidence" value="ECO:0007669"/>
    <property type="project" value="TreeGrafter"/>
</dbReference>
<feature type="domain" description="C2H2-type" evidence="7">
    <location>
        <begin position="61"/>
        <end position="90"/>
    </location>
</feature>
<gene>
    <name evidence="8" type="ORF">PDIGIT_LOCUS291</name>
</gene>
<dbReference type="Proteomes" id="UP001152607">
    <property type="component" value="Unassembled WGS sequence"/>
</dbReference>
<dbReference type="GO" id="GO:0005634">
    <property type="term" value="C:nucleus"/>
    <property type="evidence" value="ECO:0007669"/>
    <property type="project" value="TreeGrafter"/>
</dbReference>
<feature type="domain" description="C2H2-type" evidence="7">
    <location>
        <begin position="33"/>
        <end position="62"/>
    </location>
</feature>
<evidence type="ECO:0000256" key="3">
    <source>
        <dbReference type="ARBA" id="ARBA00022771"/>
    </source>
</evidence>
<dbReference type="AlphaFoldDB" id="A0A9W4XCZ1"/>
<dbReference type="InterPro" id="IPR036236">
    <property type="entry name" value="Znf_C2H2_sf"/>
</dbReference>
<keyword evidence="4" id="KW-0862">Zinc</keyword>